<evidence type="ECO:0000313" key="4">
    <source>
        <dbReference type="Proteomes" id="UP000732377"/>
    </source>
</evidence>
<proteinExistence type="predicted"/>
<feature type="compositionally biased region" description="Basic and acidic residues" evidence="1">
    <location>
        <begin position="322"/>
        <end position="335"/>
    </location>
</feature>
<dbReference type="Proteomes" id="UP000732377">
    <property type="component" value="Unassembled WGS sequence"/>
</dbReference>
<keyword evidence="2" id="KW-0472">Membrane</keyword>
<dbReference type="AlphaFoldDB" id="A0A953LHE7"/>
<accession>A0A953LHE7</accession>
<dbReference type="GO" id="GO:0030436">
    <property type="term" value="P:asexual sporulation"/>
    <property type="evidence" value="ECO:0007669"/>
    <property type="project" value="InterPro"/>
</dbReference>
<dbReference type="GO" id="GO:0006508">
    <property type="term" value="P:proteolysis"/>
    <property type="evidence" value="ECO:0007669"/>
    <property type="project" value="InterPro"/>
</dbReference>
<gene>
    <name evidence="3" type="primary">spoIIGA</name>
    <name evidence="3" type="ORF">CWE10_01475</name>
</gene>
<feature type="region of interest" description="Disordered" evidence="1">
    <location>
        <begin position="312"/>
        <end position="335"/>
    </location>
</feature>
<dbReference type="GO" id="GO:0004190">
    <property type="term" value="F:aspartic-type endopeptidase activity"/>
    <property type="evidence" value="ECO:0007669"/>
    <property type="project" value="InterPro"/>
</dbReference>
<reference evidence="3" key="1">
    <citation type="submission" date="2017-11" db="EMBL/GenBank/DDBJ databases">
        <title>Three new genomes from thermophilic consortium.</title>
        <authorList>
            <person name="Quaggio R."/>
            <person name="Amgarten D."/>
            <person name="Setubal J.C."/>
        </authorList>
    </citation>
    <scope>NUCLEOTIDE SEQUENCE</scope>
    <source>
        <strain evidence="3">ZCTH01-B2</strain>
    </source>
</reference>
<feature type="transmembrane region" description="Helical" evidence="2">
    <location>
        <begin position="12"/>
        <end position="28"/>
    </location>
</feature>
<keyword evidence="2" id="KW-1133">Transmembrane helix</keyword>
<organism evidence="3 4">
    <name type="scientific">Symbiobacterium thermophilum</name>
    <dbReference type="NCBI Taxonomy" id="2734"/>
    <lineage>
        <taxon>Bacteria</taxon>
        <taxon>Bacillati</taxon>
        <taxon>Bacillota</taxon>
        <taxon>Clostridia</taxon>
        <taxon>Eubacteriales</taxon>
        <taxon>Symbiobacteriaceae</taxon>
        <taxon>Symbiobacterium</taxon>
    </lineage>
</organism>
<feature type="transmembrane region" description="Helical" evidence="2">
    <location>
        <begin position="105"/>
        <end position="127"/>
    </location>
</feature>
<evidence type="ECO:0000256" key="1">
    <source>
        <dbReference type="SAM" id="MobiDB-lite"/>
    </source>
</evidence>
<sequence length="335" mass="35285">MSGLPAVRPDVFFLVNFGLDLALLWFAARAARVRYRAWRLWVAALLGAALAVLPVLLQDVPAAAPAPPSAGPAPKAGWLFSGAALLAGSAALAWLLVWPGPWAQFVAVLGFFWTGLILSGGLLFLLAERYPALFAAPPAALVAGGAGVALAGAQLLWQAYRERAEVDDGLYELEVRVDGRREVVEGLVDSGNLLRTPVGRMPVAVVEGGRLRSLLPPAVLEAASSGPMGLDGLPAEWQSRCQLVPFAAVGRSDGWLLVIRPDGLSVRPRGRGDWVQVEGRVGLAAGPLDPEGRYAALLPAAMVAAARRAHGRARGRPVEAQSGERGEGRPDVHVR</sequence>
<comment type="caution">
    <text evidence="3">The sequence shown here is derived from an EMBL/GenBank/DDBJ whole genome shotgun (WGS) entry which is preliminary data.</text>
</comment>
<dbReference type="EMBL" id="PIUK01000006">
    <property type="protein sequence ID" value="MBY6274879.1"/>
    <property type="molecule type" value="Genomic_DNA"/>
</dbReference>
<feature type="transmembrane region" description="Helical" evidence="2">
    <location>
        <begin position="77"/>
        <end position="98"/>
    </location>
</feature>
<dbReference type="Pfam" id="PF03419">
    <property type="entry name" value="Peptidase_U4"/>
    <property type="match status" value="1"/>
</dbReference>
<evidence type="ECO:0000313" key="3">
    <source>
        <dbReference type="EMBL" id="MBY6274879.1"/>
    </source>
</evidence>
<feature type="transmembrane region" description="Helical" evidence="2">
    <location>
        <begin position="139"/>
        <end position="157"/>
    </location>
</feature>
<feature type="transmembrane region" description="Helical" evidence="2">
    <location>
        <begin position="40"/>
        <end position="57"/>
    </location>
</feature>
<dbReference type="RefSeq" id="WP_273377565.1">
    <property type="nucleotide sequence ID" value="NZ_PIUK01000006.1"/>
</dbReference>
<protein>
    <submittedName>
        <fullName evidence="3">Sigma-E processing peptidase SpoIIGA</fullName>
    </submittedName>
</protein>
<evidence type="ECO:0000256" key="2">
    <source>
        <dbReference type="SAM" id="Phobius"/>
    </source>
</evidence>
<keyword evidence="2" id="KW-0812">Transmembrane</keyword>
<dbReference type="InterPro" id="IPR005081">
    <property type="entry name" value="SpoIIGA"/>
</dbReference>
<name>A0A953LHE7_SYMTR</name>
<dbReference type="NCBIfam" id="TIGR02854">
    <property type="entry name" value="spore_II_GA"/>
    <property type="match status" value="1"/>
</dbReference>